<dbReference type="Pfam" id="PF01434">
    <property type="entry name" value="Peptidase_M41"/>
    <property type="match status" value="1"/>
</dbReference>
<dbReference type="CDD" id="cd00009">
    <property type="entry name" value="AAA"/>
    <property type="match status" value="1"/>
</dbReference>
<dbReference type="SMART" id="SM00382">
    <property type="entry name" value="AAA"/>
    <property type="match status" value="1"/>
</dbReference>
<proteinExistence type="predicted"/>
<dbReference type="PANTHER" id="PTHR23076:SF110">
    <property type="entry name" value="INACTIVE ATP-DEPENDENT ZINC METALLOPROTEASE FTSHI 3, CHLOROPLASTIC-RELATED"/>
    <property type="match status" value="1"/>
</dbReference>
<evidence type="ECO:0000259" key="1">
    <source>
        <dbReference type="SMART" id="SM00382"/>
    </source>
</evidence>
<dbReference type="Gene3D" id="3.40.50.300">
    <property type="entry name" value="P-loop containing nucleotide triphosphate hydrolases"/>
    <property type="match status" value="1"/>
</dbReference>
<dbReference type="GO" id="GO:0004176">
    <property type="term" value="F:ATP-dependent peptidase activity"/>
    <property type="evidence" value="ECO:0007669"/>
    <property type="project" value="InterPro"/>
</dbReference>
<dbReference type="InterPro" id="IPR027417">
    <property type="entry name" value="P-loop_NTPase"/>
</dbReference>
<dbReference type="RefSeq" id="WP_349279446.1">
    <property type="nucleotide sequence ID" value="NZ_CBCSCU010000005.1"/>
</dbReference>
<dbReference type="PANTHER" id="PTHR23076">
    <property type="entry name" value="METALLOPROTEASE M41 FTSH"/>
    <property type="match status" value="1"/>
</dbReference>
<dbReference type="InterPro" id="IPR000642">
    <property type="entry name" value="Peptidase_M41"/>
</dbReference>
<dbReference type="SUPFAM" id="SSF52540">
    <property type="entry name" value="P-loop containing nucleoside triphosphate hydrolases"/>
    <property type="match status" value="1"/>
</dbReference>
<dbReference type="GO" id="GO:0016887">
    <property type="term" value="F:ATP hydrolysis activity"/>
    <property type="evidence" value="ECO:0007669"/>
    <property type="project" value="InterPro"/>
</dbReference>
<feature type="domain" description="AAA+ ATPase" evidence="1">
    <location>
        <begin position="79"/>
        <end position="213"/>
    </location>
</feature>
<sequence length="687" mass="76094">MNSLTFIPVATGTSVLPALVPCPSRQALEAAPRQLAQRQQALAEIAAQLKTELFGIDDIIDRVVDAVRAWYVLPPLITRPVIVCLWGLTGTGKTQLTRRLAQLLGFYDRFIEVQMDGFSHGSSFRTSSISGMLGDSGIQEGEPGILVLDEFQRFRTVGKKGDDLKVERYQDVWALLSDGRLPPALHALGNIERKIADARYEAEREEKDEKAGDVSAGKLPHKFLLDPWDAQELKRMLKLHAPLMEIMQWSPAHIEGLLLAFQQSHENWETDYSRLLVFVCGNLDEMYRETASRVEDCDTDADIFHQLTRKLSLIDVKKALGQRFKPEQIARLGNLHIIYPSFSRATYERLIGQLAGRYAQDIARSAGVQLAIGQDVLEEIYQNAVFPAQGTRPLFSSVHAILSASLVRAALWALEQSIPPETVLQVSLDDGKQHFCVSATTAGGVQRQKFAVTLELNRLKQRANADFRALLAVHEAGHGLVYSLLFKRSPQEIKINIASFEGGYNSFSSLKARTRQNCLDMICVGLAGRQAEEMVFGEMACTTGAEQDYKQVTEEAARYIRHYGFGERISRTDVTGDMDHHINTDIAPSNAAIEALLQEQQARTRALLARHHKALTAIAGALQAHGFIVKEDMASLMAAHGVALAPAADADEPLILEPFAERLERFAQEGRERAGRALPCAGARWPG</sequence>
<protein>
    <submittedName>
        <fullName evidence="2">AAA family ATPase</fullName>
    </submittedName>
</protein>
<dbReference type="InterPro" id="IPR003593">
    <property type="entry name" value="AAA+_ATPase"/>
</dbReference>
<reference evidence="2" key="1">
    <citation type="submission" date="2024-05" db="EMBL/GenBank/DDBJ databases">
        <authorList>
            <person name="Bunk B."/>
            <person name="Swiderski J."/>
            <person name="Sproer C."/>
            <person name="Thiel V."/>
        </authorList>
    </citation>
    <scope>NUCLEOTIDE SEQUENCE</scope>
    <source>
        <strain evidence="2">DSM 17735</strain>
    </source>
</reference>
<dbReference type="Gene3D" id="1.20.58.760">
    <property type="entry name" value="Peptidase M41"/>
    <property type="match status" value="1"/>
</dbReference>
<dbReference type="InterPro" id="IPR003959">
    <property type="entry name" value="ATPase_AAA_core"/>
</dbReference>
<dbReference type="InterPro" id="IPR037219">
    <property type="entry name" value="Peptidase_M41-like"/>
</dbReference>
<name>A0AAU7LRN0_9BURK</name>
<dbReference type="GO" id="GO:0004222">
    <property type="term" value="F:metalloendopeptidase activity"/>
    <property type="evidence" value="ECO:0007669"/>
    <property type="project" value="InterPro"/>
</dbReference>
<dbReference type="SUPFAM" id="SSF140990">
    <property type="entry name" value="FtsH protease domain-like"/>
    <property type="match status" value="1"/>
</dbReference>
<dbReference type="GO" id="GO:0006508">
    <property type="term" value="P:proteolysis"/>
    <property type="evidence" value="ECO:0007669"/>
    <property type="project" value="InterPro"/>
</dbReference>
<evidence type="ECO:0000313" key="2">
    <source>
        <dbReference type="EMBL" id="XBP70235.1"/>
    </source>
</evidence>
<dbReference type="AlphaFoldDB" id="A0AAU7LRN0"/>
<dbReference type="Pfam" id="PF00004">
    <property type="entry name" value="AAA"/>
    <property type="match status" value="1"/>
</dbReference>
<dbReference type="EMBL" id="CP157675">
    <property type="protein sequence ID" value="XBP70235.1"/>
    <property type="molecule type" value="Genomic_DNA"/>
</dbReference>
<dbReference type="GO" id="GO:0005524">
    <property type="term" value="F:ATP binding"/>
    <property type="evidence" value="ECO:0007669"/>
    <property type="project" value="InterPro"/>
</dbReference>
<organism evidence="2">
    <name type="scientific">Polaromonas hydrogenivorans</name>
    <dbReference type="NCBI Taxonomy" id="335476"/>
    <lineage>
        <taxon>Bacteria</taxon>
        <taxon>Pseudomonadati</taxon>
        <taxon>Pseudomonadota</taxon>
        <taxon>Betaproteobacteria</taxon>
        <taxon>Burkholderiales</taxon>
        <taxon>Comamonadaceae</taxon>
        <taxon>Polaromonas</taxon>
    </lineage>
</organism>
<accession>A0AAU7LRN0</accession>
<gene>
    <name evidence="2" type="ORF">ABLV49_20615</name>
</gene>